<evidence type="ECO:0000313" key="1">
    <source>
        <dbReference type="EMBL" id="MEA9357082.1"/>
    </source>
</evidence>
<dbReference type="GO" id="GO:0004177">
    <property type="term" value="F:aminopeptidase activity"/>
    <property type="evidence" value="ECO:0007669"/>
    <property type="project" value="UniProtKB-KW"/>
</dbReference>
<gene>
    <name evidence="1" type="ORF">SHI21_12730</name>
</gene>
<keyword evidence="2" id="KW-1185">Reference proteome</keyword>
<protein>
    <submittedName>
        <fullName evidence="1">Aminopeptidase</fullName>
        <ecNumber evidence="1">3.4.11.-</ecNumber>
    </submittedName>
</protein>
<keyword evidence="1" id="KW-0378">Hydrolase</keyword>
<dbReference type="Proteomes" id="UP001302274">
    <property type="component" value="Unassembled WGS sequence"/>
</dbReference>
<reference evidence="1 2" key="1">
    <citation type="submission" date="2023-11" db="EMBL/GenBank/DDBJ databases">
        <title>A Novel Polar Bacteriovorax (B. antarcticus) Isolated from the Biocrust in Antarctica.</title>
        <authorList>
            <person name="Mun W."/>
            <person name="Choi S.Y."/>
            <person name="Mitchell R.J."/>
        </authorList>
    </citation>
    <scope>NUCLEOTIDE SEQUENCE [LARGE SCALE GENOMIC DNA]</scope>
    <source>
        <strain evidence="1 2">PP10</strain>
    </source>
</reference>
<dbReference type="RefSeq" id="WP_323576976.1">
    <property type="nucleotide sequence ID" value="NZ_JAYGJQ010000002.1"/>
</dbReference>
<evidence type="ECO:0000313" key="2">
    <source>
        <dbReference type="Proteomes" id="UP001302274"/>
    </source>
</evidence>
<sequence>MGILKKVLKLTILVTLLLTFGVSCAKFNYLYEQGMGQMALLSTGKDNKDVLKNVRVSKTQKEKIKKIEELKKYFYRYWEKKETRIYSQTTMLKQRAVTYLVIVSPHQEIKAMDNCFPLMGCFPYLGFFNLNSAKQFAKEQEVEDMVTWIRPVYAYSTLGYFTDTILSSFFEYDDYELSELIFHELFHTIFFVKNQVDLNENLAMYFSEHMLEQYYISINQTEYMKFEQKKDADNKQIKTLVVHLASELQNLYKSLLPKTKEESDAILNEFLEDRFKVEVMKKCQALDIQPKDCFPLERKWNNASFAAFLTYEKKSNDLASLQKKLGLDLKGYYNWIAKKYDDFLEQDEEKDFEVFLFK</sequence>
<dbReference type="EC" id="3.4.11.-" evidence="1"/>
<comment type="caution">
    <text evidence="1">The sequence shown here is derived from an EMBL/GenBank/DDBJ whole genome shotgun (WGS) entry which is preliminary data.</text>
</comment>
<dbReference type="PROSITE" id="PS51257">
    <property type="entry name" value="PROKAR_LIPOPROTEIN"/>
    <property type="match status" value="1"/>
</dbReference>
<dbReference type="EMBL" id="JAYGJQ010000002">
    <property type="protein sequence ID" value="MEA9357082.1"/>
    <property type="molecule type" value="Genomic_DNA"/>
</dbReference>
<dbReference type="Pfam" id="PF10023">
    <property type="entry name" value="Aminopep"/>
    <property type="match status" value="1"/>
</dbReference>
<keyword evidence="1" id="KW-0031">Aminopeptidase</keyword>
<dbReference type="InterPro" id="IPR014553">
    <property type="entry name" value="Aminopept"/>
</dbReference>
<proteinExistence type="predicted"/>
<keyword evidence="1" id="KW-0645">Protease</keyword>
<organism evidence="1 2">
    <name type="scientific">Bacteriovorax antarcticus</name>
    <dbReference type="NCBI Taxonomy" id="3088717"/>
    <lineage>
        <taxon>Bacteria</taxon>
        <taxon>Pseudomonadati</taxon>
        <taxon>Bdellovibrionota</taxon>
        <taxon>Bacteriovoracia</taxon>
        <taxon>Bacteriovoracales</taxon>
        <taxon>Bacteriovoracaceae</taxon>
        <taxon>Bacteriovorax</taxon>
    </lineage>
</organism>
<name>A0ABU5VVK0_9BACT</name>
<accession>A0ABU5VVK0</accession>